<reference evidence="2" key="1">
    <citation type="submission" date="2023-02" db="EMBL/GenBank/DDBJ databases">
        <authorList>
            <person name="Palmer J.M."/>
        </authorList>
    </citation>
    <scope>NUCLEOTIDE SEQUENCE</scope>
    <source>
        <strain evidence="2">FW57</strain>
    </source>
</reference>
<dbReference type="EMBL" id="JAHCVI010000005">
    <property type="protein sequence ID" value="KAG7284781.1"/>
    <property type="molecule type" value="Genomic_DNA"/>
</dbReference>
<feature type="compositionally biased region" description="Basic and acidic residues" evidence="1">
    <location>
        <begin position="161"/>
        <end position="175"/>
    </location>
</feature>
<sequence length="283" mass="29356">MGLPPSDAPPSYTEATTTTSPIPSSSSPSSSQYNNNPLGPSPLTTHLRTLPARLAHSHLARQTVQASHDLDLTSLLVPHVEAFLVGLTTSGPGGSLSSATRRGAGGMRAGVAELTLVPASAVPAGWAMSGVGERRAEGEVVVVRRVDVAGLVGDDDDDEGGEKKGREAKGRGFGREEEDDDDYGRASASRSAGFDEWAASTRTIARGEANPGRRREGGAEQAPPLVPPPVSPPGLGSAGSGAEDDSVKMTVRAEEVTFRKENAFGVWESKSGWGIVVTVRVKP</sequence>
<evidence type="ECO:0000256" key="1">
    <source>
        <dbReference type="SAM" id="MobiDB-lite"/>
    </source>
</evidence>
<feature type="compositionally biased region" description="Polar residues" evidence="1">
    <location>
        <begin position="32"/>
        <end position="45"/>
    </location>
</feature>
<name>A0AAD4EPA5_9PEZI</name>
<feature type="region of interest" description="Disordered" evidence="1">
    <location>
        <begin position="151"/>
        <end position="247"/>
    </location>
</feature>
<proteinExistence type="predicted"/>
<gene>
    <name evidence="2" type="ORF">NEMBOFW57_009393</name>
</gene>
<dbReference type="Proteomes" id="UP001197093">
    <property type="component" value="Unassembled WGS sequence"/>
</dbReference>
<comment type="caution">
    <text evidence="2">The sequence shown here is derived from an EMBL/GenBank/DDBJ whole genome shotgun (WGS) entry which is preliminary data.</text>
</comment>
<evidence type="ECO:0000313" key="3">
    <source>
        <dbReference type="Proteomes" id="UP001197093"/>
    </source>
</evidence>
<feature type="region of interest" description="Disordered" evidence="1">
    <location>
        <begin position="1"/>
        <end position="45"/>
    </location>
</feature>
<accession>A0AAD4EPA5</accession>
<protein>
    <submittedName>
        <fullName evidence="2">Uncharacterized protein</fullName>
    </submittedName>
</protein>
<organism evidence="2 3">
    <name type="scientific">Staphylotrichum longicolle</name>
    <dbReference type="NCBI Taxonomy" id="669026"/>
    <lineage>
        <taxon>Eukaryota</taxon>
        <taxon>Fungi</taxon>
        <taxon>Dikarya</taxon>
        <taxon>Ascomycota</taxon>
        <taxon>Pezizomycotina</taxon>
        <taxon>Sordariomycetes</taxon>
        <taxon>Sordariomycetidae</taxon>
        <taxon>Sordariales</taxon>
        <taxon>Chaetomiaceae</taxon>
        <taxon>Staphylotrichum</taxon>
    </lineage>
</organism>
<dbReference type="AlphaFoldDB" id="A0AAD4EPA5"/>
<evidence type="ECO:0000313" key="2">
    <source>
        <dbReference type="EMBL" id="KAG7284781.1"/>
    </source>
</evidence>
<feature type="compositionally biased region" description="Low complexity" evidence="1">
    <location>
        <begin position="9"/>
        <end position="31"/>
    </location>
</feature>
<keyword evidence="3" id="KW-1185">Reference proteome</keyword>